<name>K3ZGJ1_SETIT</name>
<reference evidence="3" key="1">
    <citation type="journal article" date="2012" name="Nat. Biotechnol.">
        <title>Reference genome sequence of the model plant Setaria.</title>
        <authorList>
            <person name="Bennetzen J.L."/>
            <person name="Schmutz J."/>
            <person name="Wang H."/>
            <person name="Percifield R."/>
            <person name="Hawkins J."/>
            <person name="Pontaroli A.C."/>
            <person name="Estep M."/>
            <person name="Feng L."/>
            <person name="Vaughn J.N."/>
            <person name="Grimwood J."/>
            <person name="Jenkins J."/>
            <person name="Barry K."/>
            <person name="Lindquist E."/>
            <person name="Hellsten U."/>
            <person name="Deshpande S."/>
            <person name="Wang X."/>
            <person name="Wu X."/>
            <person name="Mitros T."/>
            <person name="Triplett J."/>
            <person name="Yang X."/>
            <person name="Ye C.Y."/>
            <person name="Mauro-Herrera M."/>
            <person name="Wang L."/>
            <person name="Li P."/>
            <person name="Sharma M."/>
            <person name="Sharma R."/>
            <person name="Ronald P.C."/>
            <person name="Panaud O."/>
            <person name="Kellogg E.A."/>
            <person name="Brutnell T.P."/>
            <person name="Doust A.N."/>
            <person name="Tuskan G.A."/>
            <person name="Rokhsar D."/>
            <person name="Devos K.M."/>
        </authorList>
    </citation>
    <scope>NUCLEOTIDE SEQUENCE [LARGE SCALE GENOMIC DNA]</scope>
    <source>
        <strain evidence="3">cv. Yugu1</strain>
    </source>
</reference>
<protein>
    <submittedName>
        <fullName evidence="2">Uncharacterized protein</fullName>
    </submittedName>
</protein>
<proteinExistence type="predicted"/>
<dbReference type="EMBL" id="AGNK02001731">
    <property type="status" value="NOT_ANNOTATED_CDS"/>
    <property type="molecule type" value="Genomic_DNA"/>
</dbReference>
<dbReference type="HOGENOM" id="CLU_3320935_0_0_1"/>
<evidence type="ECO:0000313" key="3">
    <source>
        <dbReference type="Proteomes" id="UP000004995"/>
    </source>
</evidence>
<dbReference type="Gramene" id="KQL15549">
    <property type="protein sequence ID" value="KQL15549"/>
    <property type="gene ID" value="SETIT_025693mg"/>
</dbReference>
<evidence type="ECO:0000313" key="2">
    <source>
        <dbReference type="EnsemblPlants" id="KQL15549"/>
    </source>
</evidence>
<keyword evidence="1" id="KW-1133">Transmembrane helix</keyword>
<keyword evidence="3" id="KW-1185">Reference proteome</keyword>
<dbReference type="EnsemblPlants" id="KQL15549">
    <property type="protein sequence ID" value="KQL15549"/>
    <property type="gene ID" value="SETIT_025693mg"/>
</dbReference>
<sequence>MQALGGKHWTNFRQNNCRKLARVPFSIFVWCLPYARICP</sequence>
<dbReference type="AlphaFoldDB" id="K3ZGJ1"/>
<organism evidence="2 3">
    <name type="scientific">Setaria italica</name>
    <name type="common">Foxtail millet</name>
    <name type="synonym">Panicum italicum</name>
    <dbReference type="NCBI Taxonomy" id="4555"/>
    <lineage>
        <taxon>Eukaryota</taxon>
        <taxon>Viridiplantae</taxon>
        <taxon>Streptophyta</taxon>
        <taxon>Embryophyta</taxon>
        <taxon>Tracheophyta</taxon>
        <taxon>Spermatophyta</taxon>
        <taxon>Magnoliopsida</taxon>
        <taxon>Liliopsida</taxon>
        <taxon>Poales</taxon>
        <taxon>Poaceae</taxon>
        <taxon>PACMAD clade</taxon>
        <taxon>Panicoideae</taxon>
        <taxon>Panicodae</taxon>
        <taxon>Paniceae</taxon>
        <taxon>Cenchrinae</taxon>
        <taxon>Setaria</taxon>
    </lineage>
</organism>
<reference evidence="2" key="2">
    <citation type="submission" date="2018-08" db="UniProtKB">
        <authorList>
            <consortium name="EnsemblPlants"/>
        </authorList>
    </citation>
    <scope>IDENTIFICATION</scope>
    <source>
        <strain evidence="2">Yugu1</strain>
    </source>
</reference>
<dbReference type="Proteomes" id="UP000004995">
    <property type="component" value="Unassembled WGS sequence"/>
</dbReference>
<feature type="transmembrane region" description="Helical" evidence="1">
    <location>
        <begin position="20"/>
        <end position="37"/>
    </location>
</feature>
<dbReference type="InParanoid" id="K3ZGJ1"/>
<evidence type="ECO:0000256" key="1">
    <source>
        <dbReference type="SAM" id="Phobius"/>
    </source>
</evidence>
<accession>K3ZGJ1</accession>
<keyword evidence="1" id="KW-0472">Membrane</keyword>
<keyword evidence="1" id="KW-0812">Transmembrane</keyword>